<dbReference type="Proteomes" id="UP000274756">
    <property type="component" value="Unassembled WGS sequence"/>
</dbReference>
<evidence type="ECO:0000313" key="2">
    <source>
        <dbReference type="EMBL" id="VDN59400.1"/>
    </source>
</evidence>
<keyword evidence="1" id="KW-0812">Transmembrane</keyword>
<dbReference type="WBParaSite" id="DME_0000584901-mRNA-1">
    <property type="protein sequence ID" value="DME_0000584901-mRNA-1"/>
    <property type="gene ID" value="DME_0000584901"/>
</dbReference>
<evidence type="ECO:0000313" key="4">
    <source>
        <dbReference type="Proteomes" id="UP000274756"/>
    </source>
</evidence>
<keyword evidence="1" id="KW-1133">Transmembrane helix</keyword>
<gene>
    <name evidence="2" type="ORF">DME_LOCUS9373</name>
</gene>
<proteinExistence type="predicted"/>
<sequence length="68" mass="7783">MSQFLMGIPIWACYVFGGCFLLIIIVLLLDYLLIRRNALGHSCLQFSATWRHYGPVQPKRSTNILLSI</sequence>
<reference evidence="5" key="1">
    <citation type="submission" date="2017-02" db="UniProtKB">
        <authorList>
            <consortium name="WormBaseParasite"/>
        </authorList>
    </citation>
    <scope>IDENTIFICATION</scope>
</reference>
<feature type="transmembrane region" description="Helical" evidence="1">
    <location>
        <begin position="6"/>
        <end position="29"/>
    </location>
</feature>
<evidence type="ECO:0000313" key="5">
    <source>
        <dbReference type="WBParaSite" id="DME_0000584901-mRNA-1"/>
    </source>
</evidence>
<dbReference type="Proteomes" id="UP000038040">
    <property type="component" value="Unplaced"/>
</dbReference>
<keyword evidence="1" id="KW-0472">Membrane</keyword>
<organism evidence="3 5">
    <name type="scientific">Dracunculus medinensis</name>
    <name type="common">Guinea worm</name>
    <dbReference type="NCBI Taxonomy" id="318479"/>
    <lineage>
        <taxon>Eukaryota</taxon>
        <taxon>Metazoa</taxon>
        <taxon>Ecdysozoa</taxon>
        <taxon>Nematoda</taxon>
        <taxon>Chromadorea</taxon>
        <taxon>Rhabditida</taxon>
        <taxon>Spirurina</taxon>
        <taxon>Dracunculoidea</taxon>
        <taxon>Dracunculidae</taxon>
        <taxon>Dracunculus</taxon>
    </lineage>
</organism>
<protein>
    <submittedName>
        <fullName evidence="5">G_PROTEIN_RECEP_F1_2 domain-containing protein</fullName>
    </submittedName>
</protein>
<dbReference type="EMBL" id="UYYG01001181">
    <property type="protein sequence ID" value="VDN59400.1"/>
    <property type="molecule type" value="Genomic_DNA"/>
</dbReference>
<evidence type="ECO:0000256" key="1">
    <source>
        <dbReference type="SAM" id="Phobius"/>
    </source>
</evidence>
<name>A0A0N4UEN6_DRAME</name>
<accession>A0A0N4UEN6</accession>
<reference evidence="2 4" key="2">
    <citation type="submission" date="2018-11" db="EMBL/GenBank/DDBJ databases">
        <authorList>
            <consortium name="Pathogen Informatics"/>
        </authorList>
    </citation>
    <scope>NUCLEOTIDE SEQUENCE [LARGE SCALE GENOMIC DNA]</scope>
</reference>
<keyword evidence="4" id="KW-1185">Reference proteome</keyword>
<dbReference type="AlphaFoldDB" id="A0A0N4UEN6"/>
<evidence type="ECO:0000313" key="3">
    <source>
        <dbReference type="Proteomes" id="UP000038040"/>
    </source>
</evidence>